<dbReference type="InterPro" id="IPR001810">
    <property type="entry name" value="F-box_dom"/>
</dbReference>
<evidence type="ECO:0000313" key="4">
    <source>
        <dbReference type="WBParaSite" id="Csp11.Scaffold596.g5268.t1"/>
    </source>
</evidence>
<dbReference type="SMART" id="SM00256">
    <property type="entry name" value="FBOX"/>
    <property type="match status" value="1"/>
</dbReference>
<name>A0A1I7TEX1_9PELO</name>
<keyword evidence="3" id="KW-1185">Reference proteome</keyword>
<dbReference type="InterPro" id="IPR040161">
    <property type="entry name" value="FB224"/>
</dbReference>
<dbReference type="PANTHER" id="PTHR23015:SF4">
    <property type="entry name" value="DUF38 DOMAIN-CONTAINING PROTEIN-RELATED"/>
    <property type="match status" value="1"/>
</dbReference>
<feature type="domain" description="F-box" evidence="2">
    <location>
        <begin position="82"/>
        <end position="129"/>
    </location>
</feature>
<reference evidence="4" key="1">
    <citation type="submission" date="2016-11" db="UniProtKB">
        <authorList>
            <consortium name="WormBaseParasite"/>
        </authorList>
    </citation>
    <scope>IDENTIFICATION</scope>
</reference>
<evidence type="ECO:0000313" key="3">
    <source>
        <dbReference type="Proteomes" id="UP000095282"/>
    </source>
</evidence>
<dbReference type="Proteomes" id="UP000095282">
    <property type="component" value="Unplaced"/>
</dbReference>
<organism evidence="3 4">
    <name type="scientific">Caenorhabditis tropicalis</name>
    <dbReference type="NCBI Taxonomy" id="1561998"/>
    <lineage>
        <taxon>Eukaryota</taxon>
        <taxon>Metazoa</taxon>
        <taxon>Ecdysozoa</taxon>
        <taxon>Nematoda</taxon>
        <taxon>Chromadorea</taxon>
        <taxon>Rhabditida</taxon>
        <taxon>Rhabditina</taxon>
        <taxon>Rhabditomorpha</taxon>
        <taxon>Rhabditoidea</taxon>
        <taxon>Rhabditidae</taxon>
        <taxon>Peloderinae</taxon>
        <taxon>Caenorhabditis</taxon>
    </lineage>
</organism>
<proteinExistence type="predicted"/>
<protein>
    <submittedName>
        <fullName evidence="4">F-box domain-containing protein</fullName>
    </submittedName>
</protein>
<dbReference type="PROSITE" id="PS50181">
    <property type="entry name" value="FBOX"/>
    <property type="match status" value="1"/>
</dbReference>
<dbReference type="Pfam" id="PF00646">
    <property type="entry name" value="F-box"/>
    <property type="match status" value="1"/>
</dbReference>
<dbReference type="WBParaSite" id="Csp11.Scaffold596.g5268.t1">
    <property type="protein sequence ID" value="Csp11.Scaffold596.g5268.t1"/>
    <property type="gene ID" value="Csp11.Scaffold596.g5268"/>
</dbReference>
<feature type="region of interest" description="Disordered" evidence="1">
    <location>
        <begin position="61"/>
        <end position="83"/>
    </location>
</feature>
<accession>A0A1I7TEX1</accession>
<sequence length="472" mass="55715">MADSEAVNGFLFCLFKQGKSEDEAFSFLKSVTTADYDIHQVADFYSRARINEYPFVGASEVAVPEQSKKPDEEQMEEKKEKPKTLLSLPDHIKRDVMKGLDLRGRFAFRQTCRYMRYFVDDTNFRMDKLCIHISGQSLRITNDTRELDLNYERIRNGVVLHKGSENAVIKRGRYDDLVVEELKQILITPRLIIGKLVIKEAEFDELETDHYRNMFHLIIHVLMNIENRIRVEKLFFNINSLGDAESLLPHFEPKYLKELMIGDEELDAIFRNLHSIHEFDQWKNAKSFRSRLRFGYHNFVRNFSHFDLAELRLEEDDFPTDILMELKDIYLTRKSFNQLKVDLWNFNNEHLDNYLMTIPGAARYRMNSWYFQYPESGSKLILEFTSDRFWFKGPEFQPMEEDDDFGEELHPIDLNEEEGHGNAVQVLPPNQNNRIDPDDLEGLAGVPPMERNRNRQFDGLVGQMLAGIRRRW</sequence>
<dbReference type="Pfam" id="PF01827">
    <property type="entry name" value="FTH"/>
    <property type="match status" value="1"/>
</dbReference>
<evidence type="ECO:0000259" key="2">
    <source>
        <dbReference type="PROSITE" id="PS50181"/>
    </source>
</evidence>
<dbReference type="AlphaFoldDB" id="A0A1I7TEX1"/>
<feature type="compositionally biased region" description="Basic and acidic residues" evidence="1">
    <location>
        <begin position="66"/>
        <end position="83"/>
    </location>
</feature>
<dbReference type="InterPro" id="IPR036047">
    <property type="entry name" value="F-box-like_dom_sf"/>
</dbReference>
<dbReference type="SUPFAM" id="SSF81383">
    <property type="entry name" value="F-box domain"/>
    <property type="match status" value="1"/>
</dbReference>
<dbReference type="eggNOG" id="ENOG502TJJB">
    <property type="taxonomic scope" value="Eukaryota"/>
</dbReference>
<dbReference type="GO" id="GO:0045087">
    <property type="term" value="P:innate immune response"/>
    <property type="evidence" value="ECO:0007669"/>
    <property type="project" value="TreeGrafter"/>
</dbReference>
<dbReference type="InterPro" id="IPR002900">
    <property type="entry name" value="DUF38/FTH_CAE_spp"/>
</dbReference>
<dbReference type="PANTHER" id="PTHR23015">
    <property type="entry name" value="UNCHARACTERIZED C.ELEGANS PROTEIN"/>
    <property type="match status" value="1"/>
</dbReference>
<evidence type="ECO:0000256" key="1">
    <source>
        <dbReference type="SAM" id="MobiDB-lite"/>
    </source>
</evidence>